<comment type="catalytic activity">
    <reaction evidence="15">
        <text>[GlcNAc-(1-&gt;4)-Mur2Ac(oyl-L-Ala-gamma-D-Glu-L-Lys-D-Ala-D-Ala)](n)-di-trans,octa-cis-undecaprenyl diphosphate + beta-D-GlcNAc-(1-&gt;4)-Mur2Ac(oyl-L-Ala-gamma-D-Glu-L-Lys-D-Ala-D-Ala)-di-trans,octa-cis-undecaprenyl diphosphate = [GlcNAc-(1-&gt;4)-Mur2Ac(oyl-L-Ala-gamma-D-Glu-L-Lys-D-Ala-D-Ala)](n+1)-di-trans,octa-cis-undecaprenyl diphosphate + di-trans,octa-cis-undecaprenyl diphosphate + H(+)</text>
        <dbReference type="Rhea" id="RHEA:23708"/>
        <dbReference type="Rhea" id="RHEA-COMP:9602"/>
        <dbReference type="Rhea" id="RHEA-COMP:9603"/>
        <dbReference type="ChEBI" id="CHEBI:15378"/>
        <dbReference type="ChEBI" id="CHEBI:58405"/>
        <dbReference type="ChEBI" id="CHEBI:60033"/>
        <dbReference type="ChEBI" id="CHEBI:78435"/>
        <dbReference type="EC" id="2.4.99.28"/>
    </reaction>
</comment>
<feature type="transmembrane region" description="Helical" evidence="17">
    <location>
        <begin position="347"/>
        <end position="369"/>
    </location>
</feature>
<evidence type="ECO:0000256" key="5">
    <source>
        <dbReference type="ARBA" id="ARBA00022960"/>
    </source>
</evidence>
<evidence type="ECO:0000313" key="19">
    <source>
        <dbReference type="Proteomes" id="UP001314261"/>
    </source>
</evidence>
<keyword evidence="19" id="KW-1185">Reference proteome</keyword>
<evidence type="ECO:0000256" key="13">
    <source>
        <dbReference type="ARBA" id="ARBA00041418"/>
    </source>
</evidence>
<evidence type="ECO:0000256" key="1">
    <source>
        <dbReference type="ARBA" id="ARBA00004141"/>
    </source>
</evidence>
<evidence type="ECO:0000256" key="8">
    <source>
        <dbReference type="ARBA" id="ARBA00023136"/>
    </source>
</evidence>
<dbReference type="Proteomes" id="UP001314261">
    <property type="component" value="Unassembled WGS sequence"/>
</dbReference>
<reference evidence="18 19" key="1">
    <citation type="submission" date="2023-10" db="EMBL/GenBank/DDBJ databases">
        <authorList>
            <person name="Botero Cardona J."/>
        </authorList>
    </citation>
    <scope>NUCLEOTIDE SEQUENCE [LARGE SCALE GENOMIC DNA]</scope>
    <source>
        <strain evidence="18 19">R-54839</strain>
    </source>
</reference>
<feature type="transmembrane region" description="Helical" evidence="17">
    <location>
        <begin position="191"/>
        <end position="215"/>
    </location>
</feature>
<keyword evidence="7 17" id="KW-1133">Transmembrane helix</keyword>
<dbReference type="RefSeq" id="WP_187753428.1">
    <property type="nucleotide sequence ID" value="NZ_CAUZLK010000002.1"/>
</dbReference>
<keyword evidence="3" id="KW-0808">Transferase</keyword>
<evidence type="ECO:0000256" key="17">
    <source>
        <dbReference type="SAM" id="Phobius"/>
    </source>
</evidence>
<dbReference type="EMBL" id="CAUZLR010000005">
    <property type="protein sequence ID" value="CAK1241896.1"/>
    <property type="molecule type" value="Genomic_DNA"/>
</dbReference>
<keyword evidence="8 17" id="KW-0472">Membrane</keyword>
<feature type="transmembrane region" description="Helical" evidence="17">
    <location>
        <begin position="152"/>
        <end position="185"/>
    </location>
</feature>
<comment type="caution">
    <text evidence="18">The sequence shown here is derived from an EMBL/GenBank/DDBJ whole genome shotgun (WGS) entry which is preliminary data.</text>
</comment>
<dbReference type="InterPro" id="IPR001182">
    <property type="entry name" value="FtsW/RodA"/>
</dbReference>
<evidence type="ECO:0000256" key="6">
    <source>
        <dbReference type="ARBA" id="ARBA00022984"/>
    </source>
</evidence>
<proteinExistence type="inferred from homology"/>
<dbReference type="EC" id="2.4.99.28" evidence="14"/>
<organism evidence="18 19">
    <name type="scientific">Fructobacillus fructosus</name>
    <dbReference type="NCBI Taxonomy" id="1631"/>
    <lineage>
        <taxon>Bacteria</taxon>
        <taxon>Bacillati</taxon>
        <taxon>Bacillota</taxon>
        <taxon>Bacilli</taxon>
        <taxon>Lactobacillales</taxon>
        <taxon>Lactobacillaceae</taxon>
        <taxon>Fructobacillus</taxon>
    </lineage>
</organism>
<feature type="transmembrane region" description="Helical" evidence="17">
    <location>
        <begin position="284"/>
        <end position="305"/>
    </location>
</feature>
<feature type="transmembrane region" description="Helical" evidence="17">
    <location>
        <begin position="72"/>
        <end position="92"/>
    </location>
</feature>
<keyword evidence="5" id="KW-0133">Cell shape</keyword>
<dbReference type="PANTHER" id="PTHR30474:SF2">
    <property type="entry name" value="PEPTIDOGLYCAN GLYCOSYLTRANSFERASE FTSW-RELATED"/>
    <property type="match status" value="1"/>
</dbReference>
<evidence type="ECO:0000313" key="18">
    <source>
        <dbReference type="EMBL" id="CAK1241896.1"/>
    </source>
</evidence>
<comment type="function">
    <text evidence="16">Peptidoglycan polymerase that is essential for cell division.</text>
</comment>
<evidence type="ECO:0000256" key="14">
    <source>
        <dbReference type="ARBA" id="ARBA00044770"/>
    </source>
</evidence>
<protein>
    <recommendedName>
        <fullName evidence="12">Probable peptidoglycan glycosyltransferase FtsW</fullName>
        <ecNumber evidence="14">2.4.99.28</ecNumber>
    </recommendedName>
    <alternativeName>
        <fullName evidence="13">Cell division protein FtsW</fullName>
    </alternativeName>
    <alternativeName>
        <fullName evidence="10">Cell wall polymerase</fullName>
    </alternativeName>
    <alternativeName>
        <fullName evidence="9">Peptidoglycan polymerase</fullName>
    </alternativeName>
</protein>
<dbReference type="GeneID" id="89536949"/>
<comment type="similarity">
    <text evidence="11">Belongs to the SEDS family. FtsW subfamily.</text>
</comment>
<comment type="subcellular location">
    <subcellularLocation>
        <location evidence="1">Membrane</location>
        <topology evidence="1">Multi-pass membrane protein</topology>
    </subcellularLocation>
</comment>
<dbReference type="PANTHER" id="PTHR30474">
    <property type="entry name" value="CELL CYCLE PROTEIN"/>
    <property type="match status" value="1"/>
</dbReference>
<evidence type="ECO:0000256" key="2">
    <source>
        <dbReference type="ARBA" id="ARBA00022676"/>
    </source>
</evidence>
<dbReference type="Pfam" id="PF01098">
    <property type="entry name" value="FTSW_RODA_SPOVE"/>
    <property type="match status" value="1"/>
</dbReference>
<keyword evidence="4 17" id="KW-0812">Transmembrane</keyword>
<accession>A0ABM9MUV5</accession>
<evidence type="ECO:0000256" key="9">
    <source>
        <dbReference type="ARBA" id="ARBA00032370"/>
    </source>
</evidence>
<evidence type="ECO:0000256" key="16">
    <source>
        <dbReference type="ARBA" id="ARBA00049966"/>
    </source>
</evidence>
<evidence type="ECO:0000256" key="15">
    <source>
        <dbReference type="ARBA" id="ARBA00049902"/>
    </source>
</evidence>
<evidence type="ECO:0000256" key="4">
    <source>
        <dbReference type="ARBA" id="ARBA00022692"/>
    </source>
</evidence>
<evidence type="ECO:0000256" key="7">
    <source>
        <dbReference type="ARBA" id="ARBA00022989"/>
    </source>
</evidence>
<feature type="transmembrane region" description="Helical" evidence="17">
    <location>
        <begin position="42"/>
        <end position="60"/>
    </location>
</feature>
<name>A0ABM9MUV5_9LACO</name>
<evidence type="ECO:0000256" key="11">
    <source>
        <dbReference type="ARBA" id="ARBA00038053"/>
    </source>
</evidence>
<feature type="transmembrane region" description="Helical" evidence="17">
    <location>
        <begin position="12"/>
        <end position="30"/>
    </location>
</feature>
<sequence length="394" mass="43540">MFKKLQRLDYWIAVPYAVLSLIGIVMVFSATQNAYLAPIMSFAKQAIFVVVGWSAAFFTFKINRQVLRSSSLLNGLLVITTILLILARLAPAVNGAHGWINLGPVTLQPVELAKIILILYFSQWLSAYPWQPGKGLLGFIRLWLQKGRWLKLIFPGLLLVITLAMPDMGNFFITLAVLTLMILASGVKPKANLILLVIFFMILAFLPNIIAFFDLKESSSYAIRRLSNFVDPWYNMDQSRQLLYSYYAISHGGLFGVGLGNSLIKPYLPESNTDFIMAVAAEELGALLVAVVLGLMMILIGRLVIIGIKQKVQYNRLFLYGLAALLIMQSFVNLGGVLGLLPITGVVFPFISGGGSSYVFFSAAVGYALNIAAQEKQLARPNPQDDAARRELKH</sequence>
<evidence type="ECO:0000256" key="3">
    <source>
        <dbReference type="ARBA" id="ARBA00022679"/>
    </source>
</evidence>
<evidence type="ECO:0000256" key="10">
    <source>
        <dbReference type="ARBA" id="ARBA00033270"/>
    </source>
</evidence>
<keyword evidence="2" id="KW-0328">Glycosyltransferase</keyword>
<feature type="transmembrane region" description="Helical" evidence="17">
    <location>
        <begin position="244"/>
        <end position="264"/>
    </location>
</feature>
<keyword evidence="6" id="KW-0573">Peptidoglycan synthesis</keyword>
<feature type="transmembrane region" description="Helical" evidence="17">
    <location>
        <begin position="317"/>
        <end position="341"/>
    </location>
</feature>
<evidence type="ECO:0000256" key="12">
    <source>
        <dbReference type="ARBA" id="ARBA00041185"/>
    </source>
</evidence>
<gene>
    <name evidence="18" type="ORF">R54839_PPFHFPJH_00933</name>
</gene>